<dbReference type="EMBL" id="JBHRTO010000001">
    <property type="protein sequence ID" value="MFC3180174.1"/>
    <property type="molecule type" value="Genomic_DNA"/>
</dbReference>
<organism evidence="2 3">
    <name type="scientific">Cypionkella sinensis</name>
    <dbReference type="NCBI Taxonomy" id="1756043"/>
    <lineage>
        <taxon>Bacteria</taxon>
        <taxon>Pseudomonadati</taxon>
        <taxon>Pseudomonadota</taxon>
        <taxon>Alphaproteobacteria</taxon>
        <taxon>Rhodobacterales</taxon>
        <taxon>Paracoccaceae</taxon>
        <taxon>Cypionkella</taxon>
    </lineage>
</organism>
<evidence type="ECO:0000313" key="2">
    <source>
        <dbReference type="EMBL" id="MFC3180174.1"/>
    </source>
</evidence>
<proteinExistence type="predicted"/>
<comment type="caution">
    <text evidence="2">The sequence shown here is derived from an EMBL/GenBank/DDBJ whole genome shotgun (WGS) entry which is preliminary data.</text>
</comment>
<evidence type="ECO:0000313" key="3">
    <source>
        <dbReference type="Proteomes" id="UP001595547"/>
    </source>
</evidence>
<dbReference type="PROSITE" id="PS51257">
    <property type="entry name" value="PROKAR_LIPOPROTEIN"/>
    <property type="match status" value="1"/>
</dbReference>
<dbReference type="RefSeq" id="WP_380071806.1">
    <property type="nucleotide sequence ID" value="NZ_JBHRTO010000001.1"/>
</dbReference>
<keyword evidence="1" id="KW-0732">Signal</keyword>
<reference evidence="3" key="1">
    <citation type="journal article" date="2019" name="Int. J. Syst. Evol. Microbiol.">
        <title>The Global Catalogue of Microorganisms (GCM) 10K type strain sequencing project: providing services to taxonomists for standard genome sequencing and annotation.</title>
        <authorList>
            <consortium name="The Broad Institute Genomics Platform"/>
            <consortium name="The Broad Institute Genome Sequencing Center for Infectious Disease"/>
            <person name="Wu L."/>
            <person name="Ma J."/>
        </authorList>
    </citation>
    <scope>NUCLEOTIDE SEQUENCE [LARGE SCALE GENOMIC DNA]</scope>
    <source>
        <strain evidence="3">KCTC 52039</strain>
    </source>
</reference>
<keyword evidence="3" id="KW-1185">Reference proteome</keyword>
<gene>
    <name evidence="2" type="ORF">ACFOGH_04155</name>
</gene>
<feature type="signal peptide" evidence="1">
    <location>
        <begin position="1"/>
        <end position="19"/>
    </location>
</feature>
<accession>A0ABV7IZV8</accession>
<sequence length="38" mass="3968">MRKLMMVVVLVALAGCATVDGMGRDVSAGAQRVGGWFN</sequence>
<evidence type="ECO:0000256" key="1">
    <source>
        <dbReference type="SAM" id="SignalP"/>
    </source>
</evidence>
<name>A0ABV7IZV8_9RHOB</name>
<feature type="chain" id="PRO_5046044856" evidence="1">
    <location>
        <begin position="20"/>
        <end position="38"/>
    </location>
</feature>
<dbReference type="Proteomes" id="UP001595547">
    <property type="component" value="Unassembled WGS sequence"/>
</dbReference>
<protein>
    <submittedName>
        <fullName evidence="2">Entericidin EcnA/B family protein</fullName>
    </submittedName>
</protein>